<accession>A0AAD4P6K0</accession>
<dbReference type="Pfam" id="PF00067">
    <property type="entry name" value="p450"/>
    <property type="match status" value="1"/>
</dbReference>
<evidence type="ECO:0008006" key="14">
    <source>
        <dbReference type="Google" id="ProtNLM"/>
    </source>
</evidence>
<evidence type="ECO:0000256" key="5">
    <source>
        <dbReference type="ARBA" id="ARBA00022723"/>
    </source>
</evidence>
<dbReference type="PRINTS" id="PR00463">
    <property type="entry name" value="EP450I"/>
</dbReference>
<proteinExistence type="inferred from homology"/>
<dbReference type="GO" id="GO:0005506">
    <property type="term" value="F:iron ion binding"/>
    <property type="evidence" value="ECO:0007669"/>
    <property type="project" value="InterPro"/>
</dbReference>
<evidence type="ECO:0000313" key="13">
    <source>
        <dbReference type="Proteomes" id="UP001190926"/>
    </source>
</evidence>
<dbReference type="Proteomes" id="UP001190926">
    <property type="component" value="Unassembled WGS sequence"/>
</dbReference>
<name>A0AAD4P6K0_PERFH</name>
<gene>
    <name evidence="12" type="ORF">C2S53_014764</name>
</gene>
<comment type="cofactor">
    <cofactor evidence="11">
        <name>heme</name>
        <dbReference type="ChEBI" id="CHEBI:30413"/>
    </cofactor>
</comment>
<evidence type="ECO:0000256" key="11">
    <source>
        <dbReference type="PIRSR" id="PIRSR602401-1"/>
    </source>
</evidence>
<dbReference type="InterPro" id="IPR001128">
    <property type="entry name" value="Cyt_P450"/>
</dbReference>
<evidence type="ECO:0000256" key="9">
    <source>
        <dbReference type="ARBA" id="ARBA00023033"/>
    </source>
</evidence>
<comment type="subcellular location">
    <subcellularLocation>
        <location evidence="1">Membrane</location>
        <topology evidence="1">Single-pass membrane protein</topology>
    </subcellularLocation>
</comment>
<dbReference type="GO" id="GO:0020037">
    <property type="term" value="F:heme binding"/>
    <property type="evidence" value="ECO:0007669"/>
    <property type="project" value="InterPro"/>
</dbReference>
<keyword evidence="10" id="KW-0472">Membrane</keyword>
<dbReference type="PANTHER" id="PTHR24282">
    <property type="entry name" value="CYTOCHROME P450 FAMILY MEMBER"/>
    <property type="match status" value="1"/>
</dbReference>
<dbReference type="Gene3D" id="1.10.630.10">
    <property type="entry name" value="Cytochrome P450"/>
    <property type="match status" value="1"/>
</dbReference>
<dbReference type="GO" id="GO:0016705">
    <property type="term" value="F:oxidoreductase activity, acting on paired donors, with incorporation or reduction of molecular oxygen"/>
    <property type="evidence" value="ECO:0007669"/>
    <property type="project" value="InterPro"/>
</dbReference>
<dbReference type="GO" id="GO:0016020">
    <property type="term" value="C:membrane"/>
    <property type="evidence" value="ECO:0007669"/>
    <property type="project" value="UniProtKB-SubCell"/>
</dbReference>
<keyword evidence="9" id="KW-0503">Monooxygenase</keyword>
<comment type="caution">
    <text evidence="12">The sequence shown here is derived from an EMBL/GenBank/DDBJ whole genome shotgun (WGS) entry which is preliminary data.</text>
</comment>
<organism evidence="12 13">
    <name type="scientific">Perilla frutescens var. hirtella</name>
    <name type="common">Perilla citriodora</name>
    <name type="synonym">Perilla setoyensis</name>
    <dbReference type="NCBI Taxonomy" id="608512"/>
    <lineage>
        <taxon>Eukaryota</taxon>
        <taxon>Viridiplantae</taxon>
        <taxon>Streptophyta</taxon>
        <taxon>Embryophyta</taxon>
        <taxon>Tracheophyta</taxon>
        <taxon>Spermatophyta</taxon>
        <taxon>Magnoliopsida</taxon>
        <taxon>eudicotyledons</taxon>
        <taxon>Gunneridae</taxon>
        <taxon>Pentapetalae</taxon>
        <taxon>asterids</taxon>
        <taxon>lamiids</taxon>
        <taxon>Lamiales</taxon>
        <taxon>Lamiaceae</taxon>
        <taxon>Nepetoideae</taxon>
        <taxon>Elsholtzieae</taxon>
        <taxon>Perilla</taxon>
    </lineage>
</organism>
<dbReference type="InterPro" id="IPR002401">
    <property type="entry name" value="Cyt_P450_E_grp-I"/>
</dbReference>
<evidence type="ECO:0000256" key="8">
    <source>
        <dbReference type="ARBA" id="ARBA00023004"/>
    </source>
</evidence>
<reference evidence="12 13" key="1">
    <citation type="journal article" date="2021" name="Nat. Commun.">
        <title>Incipient diploidization of the medicinal plant Perilla within 10,000 years.</title>
        <authorList>
            <person name="Zhang Y."/>
            <person name="Shen Q."/>
            <person name="Leng L."/>
            <person name="Zhang D."/>
            <person name="Chen S."/>
            <person name="Shi Y."/>
            <person name="Ning Z."/>
            <person name="Chen S."/>
        </authorList>
    </citation>
    <scope>NUCLEOTIDE SEQUENCE [LARGE SCALE GENOMIC DNA]</scope>
    <source>
        <strain evidence="13">cv. PC099</strain>
    </source>
</reference>
<sequence>MDLAALGVLIVTSIVVAALVKWGVKLLNWVWFRPRKLEKFLREQGMNGTCYSPFLRDVRDCISSMTDEQPKTLQLSDDILPHLYRCYMQNLSKYGENCFFWFGPWPIQIICDPEIVKDIMKKSDVIGRPYEVIEKILSAGLVTLQGPKWAKHRKIVNPAFHLDKLKNMVPAIYLSCSSYINKLDTMVSRSNEIDMWPYLEDLSSDVISRTAFGSSHEEGRKIFELQKEKLKFITHIIPLAFIPKWRHVPTKANRKIASIIEEIKWRIKGIIEKRQKKAMERPRDSDDEAPSNDLLGILLDSNARFSKEEENDDNINGGGMSVEDVINECEQFYLAGSETTSSLLMWTMVLLCQHPHWQARAREEVNRVFGDSHPTFESLNQLKTVTMILQEVLRLYPPVPIIVRRTEEEVQLGKWTIPAGVYLMVLIGLLHQDPKIWGDDAKEFNPLRFSGGVSAATASPYSFIPFAAGPHLCIGQNFAMIEAKMAISMILRRFSFELSPSYSHSPFYFLTIAPQYGATMILRKL</sequence>
<keyword evidence="4" id="KW-0812">Transmembrane</keyword>
<dbReference type="SUPFAM" id="SSF48264">
    <property type="entry name" value="Cytochrome P450"/>
    <property type="match status" value="1"/>
</dbReference>
<comment type="similarity">
    <text evidence="2">Belongs to the cytochrome P450 family.</text>
</comment>
<evidence type="ECO:0000313" key="12">
    <source>
        <dbReference type="EMBL" id="KAH6827785.1"/>
    </source>
</evidence>
<protein>
    <recommendedName>
        <fullName evidence="14">Cytochrome P450</fullName>
    </recommendedName>
</protein>
<evidence type="ECO:0000256" key="4">
    <source>
        <dbReference type="ARBA" id="ARBA00022692"/>
    </source>
</evidence>
<evidence type="ECO:0000256" key="3">
    <source>
        <dbReference type="ARBA" id="ARBA00022617"/>
    </source>
</evidence>
<dbReference type="PANTHER" id="PTHR24282:SF273">
    <property type="entry name" value="CYTOCHROME P450 CYP72A219-LIKE"/>
    <property type="match status" value="1"/>
</dbReference>
<evidence type="ECO:0000256" key="10">
    <source>
        <dbReference type="ARBA" id="ARBA00023136"/>
    </source>
</evidence>
<dbReference type="EMBL" id="SDAM02000140">
    <property type="protein sequence ID" value="KAH6827785.1"/>
    <property type="molecule type" value="Genomic_DNA"/>
</dbReference>
<dbReference type="GO" id="GO:0004497">
    <property type="term" value="F:monooxygenase activity"/>
    <property type="evidence" value="ECO:0007669"/>
    <property type="project" value="UniProtKB-KW"/>
</dbReference>
<keyword evidence="7" id="KW-0560">Oxidoreductase</keyword>
<keyword evidence="13" id="KW-1185">Reference proteome</keyword>
<dbReference type="AlphaFoldDB" id="A0AAD4P6K0"/>
<dbReference type="InterPro" id="IPR050665">
    <property type="entry name" value="Cytochrome_P450_Monooxygen"/>
</dbReference>
<feature type="binding site" description="axial binding residue" evidence="11">
    <location>
        <position position="473"/>
    </location>
    <ligand>
        <name>heme</name>
        <dbReference type="ChEBI" id="CHEBI:30413"/>
    </ligand>
    <ligandPart>
        <name>Fe</name>
        <dbReference type="ChEBI" id="CHEBI:18248"/>
    </ligandPart>
</feature>
<evidence type="ECO:0000256" key="7">
    <source>
        <dbReference type="ARBA" id="ARBA00023002"/>
    </source>
</evidence>
<keyword evidence="3 11" id="KW-0349">Heme</keyword>
<evidence type="ECO:0000256" key="6">
    <source>
        <dbReference type="ARBA" id="ARBA00022989"/>
    </source>
</evidence>
<keyword evidence="6" id="KW-1133">Transmembrane helix</keyword>
<keyword evidence="5 11" id="KW-0479">Metal-binding</keyword>
<dbReference type="PRINTS" id="PR00385">
    <property type="entry name" value="P450"/>
</dbReference>
<dbReference type="InterPro" id="IPR036396">
    <property type="entry name" value="Cyt_P450_sf"/>
</dbReference>
<evidence type="ECO:0000256" key="2">
    <source>
        <dbReference type="ARBA" id="ARBA00010617"/>
    </source>
</evidence>
<keyword evidence="8 11" id="KW-0408">Iron</keyword>
<evidence type="ECO:0000256" key="1">
    <source>
        <dbReference type="ARBA" id="ARBA00004167"/>
    </source>
</evidence>